<reference evidence="1 2" key="1">
    <citation type="submission" date="2020-07" db="EMBL/GenBank/DDBJ databases">
        <title>Sequencing the genomes of 1000 actinobacteria strains.</title>
        <authorList>
            <person name="Klenk H.-P."/>
        </authorList>
    </citation>
    <scope>NUCLEOTIDE SEQUENCE [LARGE SCALE GENOMIC DNA]</scope>
    <source>
        <strain evidence="1 2">DSM 22083</strain>
    </source>
</reference>
<name>A0A7Y9I9G3_9ACTN</name>
<dbReference type="InterPro" id="IPR035930">
    <property type="entry name" value="FomD-like_sf"/>
</dbReference>
<comment type="caution">
    <text evidence="1">The sequence shown here is derived from an EMBL/GenBank/DDBJ whole genome shotgun (WGS) entry which is preliminary data.</text>
</comment>
<dbReference type="AlphaFoldDB" id="A0A7Y9I9G3"/>
<dbReference type="RefSeq" id="WP_179753524.1">
    <property type="nucleotide sequence ID" value="NZ_JACCBU010000001.1"/>
</dbReference>
<organism evidence="1 2">
    <name type="scientific">Microlunatus parietis</name>
    <dbReference type="NCBI Taxonomy" id="682979"/>
    <lineage>
        <taxon>Bacteria</taxon>
        <taxon>Bacillati</taxon>
        <taxon>Actinomycetota</taxon>
        <taxon>Actinomycetes</taxon>
        <taxon>Propionibacteriales</taxon>
        <taxon>Propionibacteriaceae</taxon>
        <taxon>Microlunatus</taxon>
    </lineage>
</organism>
<dbReference type="Gene3D" id="2.40.380.10">
    <property type="entry name" value="FomD-like"/>
    <property type="match status" value="1"/>
</dbReference>
<evidence type="ECO:0000313" key="1">
    <source>
        <dbReference type="EMBL" id="NYE72607.1"/>
    </source>
</evidence>
<dbReference type="EMBL" id="JACCBU010000001">
    <property type="protein sequence ID" value="NYE72607.1"/>
    <property type="molecule type" value="Genomic_DNA"/>
</dbReference>
<evidence type="ECO:0000313" key="2">
    <source>
        <dbReference type="Proteomes" id="UP000569914"/>
    </source>
</evidence>
<dbReference type="SUPFAM" id="SSF159234">
    <property type="entry name" value="FomD-like"/>
    <property type="match status" value="1"/>
</dbReference>
<dbReference type="Proteomes" id="UP000569914">
    <property type="component" value="Unassembled WGS sequence"/>
</dbReference>
<proteinExistence type="predicted"/>
<sequence>MDEDEDEFAAHIVRYGYPEELVARTRATADEVLIAARDGFEPFGTAWRSWVDRAGTVLGA</sequence>
<keyword evidence="2" id="KW-1185">Reference proteome</keyword>
<gene>
    <name evidence="1" type="ORF">BKA15_003936</name>
</gene>
<accession>A0A7Y9I9G3</accession>
<protein>
    <submittedName>
        <fullName evidence="1">Protein associated with RNAse G/E</fullName>
    </submittedName>
</protein>